<organism evidence="3 4">
    <name type="scientific">Botryotinia fuckeliana (strain T4)</name>
    <name type="common">Noble rot fungus</name>
    <name type="synonym">Botrytis cinerea</name>
    <dbReference type="NCBI Taxonomy" id="999810"/>
    <lineage>
        <taxon>Eukaryota</taxon>
        <taxon>Fungi</taxon>
        <taxon>Dikarya</taxon>
        <taxon>Ascomycota</taxon>
        <taxon>Pezizomycotina</taxon>
        <taxon>Leotiomycetes</taxon>
        <taxon>Helotiales</taxon>
        <taxon>Sclerotiniaceae</taxon>
        <taxon>Botrytis</taxon>
    </lineage>
</organism>
<feature type="region of interest" description="Disordered" evidence="1">
    <location>
        <begin position="106"/>
        <end position="129"/>
    </location>
</feature>
<name>G2Y2N8_BOTF4</name>
<gene>
    <name evidence="3" type="ORF">BofuT4_P038300.1</name>
</gene>
<dbReference type="InParanoid" id="G2Y2N8"/>
<evidence type="ECO:0000256" key="2">
    <source>
        <dbReference type="SAM" id="Phobius"/>
    </source>
</evidence>
<dbReference type="STRING" id="999810.G2Y2N8"/>
<feature type="region of interest" description="Disordered" evidence="1">
    <location>
        <begin position="190"/>
        <end position="237"/>
    </location>
</feature>
<evidence type="ECO:0000313" key="3">
    <source>
        <dbReference type="EMBL" id="CCD46928.1"/>
    </source>
</evidence>
<dbReference type="EMBL" id="FQ790285">
    <property type="protein sequence ID" value="CCD46928.1"/>
    <property type="molecule type" value="Genomic_DNA"/>
</dbReference>
<sequence>MMKIILGIIMILRIPPLYVPKNAILDLETHVGGSIVIVCSSSTSQWNCCNDAACKSISNETIKAPAPSARSAIASPTSEIYSSFISFSASSSSTSSLLVTFSSSSETSSKIDSSPISSSSTTPSPSPSSSLFPGAIAGTSISSVIFLAFLALLTYFLLRNRKNNYNYNHSHKQKLKLNQTKGEAYVKPELAGDSADRGNSGQLAEERVEVGVGRSQAWELQGDGRGGGNEGIYEGLD</sequence>
<evidence type="ECO:0000313" key="4">
    <source>
        <dbReference type="Proteomes" id="UP000008177"/>
    </source>
</evidence>
<accession>G2Y2N8</accession>
<keyword evidence="2" id="KW-0812">Transmembrane</keyword>
<dbReference type="HOGENOM" id="CLU_1170499_0_0_1"/>
<feature type="transmembrane region" description="Helical" evidence="2">
    <location>
        <begin position="131"/>
        <end position="158"/>
    </location>
</feature>
<keyword evidence="2" id="KW-1133">Transmembrane helix</keyword>
<dbReference type="Proteomes" id="UP000008177">
    <property type="component" value="Unplaced contigs"/>
</dbReference>
<evidence type="ECO:0000256" key="1">
    <source>
        <dbReference type="SAM" id="MobiDB-lite"/>
    </source>
</evidence>
<proteinExistence type="predicted"/>
<dbReference type="AlphaFoldDB" id="G2Y2N8"/>
<keyword evidence="2" id="KW-0472">Membrane</keyword>
<protein>
    <submittedName>
        <fullName evidence="3">Uncharacterized protein</fullName>
    </submittedName>
</protein>
<reference evidence="4" key="1">
    <citation type="journal article" date="2011" name="PLoS Genet.">
        <title>Genomic analysis of the necrotrophic fungal pathogens Sclerotinia sclerotiorum and Botrytis cinerea.</title>
        <authorList>
            <person name="Amselem J."/>
            <person name="Cuomo C.A."/>
            <person name="van Kan J.A."/>
            <person name="Viaud M."/>
            <person name="Benito E.P."/>
            <person name="Couloux A."/>
            <person name="Coutinho P.M."/>
            <person name="de Vries R.P."/>
            <person name="Dyer P.S."/>
            <person name="Fillinger S."/>
            <person name="Fournier E."/>
            <person name="Gout L."/>
            <person name="Hahn M."/>
            <person name="Kohn L."/>
            <person name="Lapalu N."/>
            <person name="Plummer K.M."/>
            <person name="Pradier J.M."/>
            <person name="Quevillon E."/>
            <person name="Sharon A."/>
            <person name="Simon A."/>
            <person name="ten Have A."/>
            <person name="Tudzynski B."/>
            <person name="Tudzynski P."/>
            <person name="Wincker P."/>
            <person name="Andrew M."/>
            <person name="Anthouard V."/>
            <person name="Beever R.E."/>
            <person name="Beffa R."/>
            <person name="Benoit I."/>
            <person name="Bouzid O."/>
            <person name="Brault B."/>
            <person name="Chen Z."/>
            <person name="Choquer M."/>
            <person name="Collemare J."/>
            <person name="Cotton P."/>
            <person name="Danchin E.G."/>
            <person name="Da Silva C."/>
            <person name="Gautier A."/>
            <person name="Giraud C."/>
            <person name="Giraud T."/>
            <person name="Gonzalez C."/>
            <person name="Grossetete S."/>
            <person name="Guldener U."/>
            <person name="Henrissat B."/>
            <person name="Howlett B.J."/>
            <person name="Kodira C."/>
            <person name="Kretschmer M."/>
            <person name="Lappartient A."/>
            <person name="Leroch M."/>
            <person name="Levis C."/>
            <person name="Mauceli E."/>
            <person name="Neuveglise C."/>
            <person name="Oeser B."/>
            <person name="Pearson M."/>
            <person name="Poulain J."/>
            <person name="Poussereau N."/>
            <person name="Quesneville H."/>
            <person name="Rascle C."/>
            <person name="Schumacher J."/>
            <person name="Segurens B."/>
            <person name="Sexton A."/>
            <person name="Silva E."/>
            <person name="Sirven C."/>
            <person name="Soanes D.M."/>
            <person name="Talbot N.J."/>
            <person name="Templeton M."/>
            <person name="Yandava C."/>
            <person name="Yarden O."/>
            <person name="Zeng Q."/>
            <person name="Rollins J.A."/>
            <person name="Lebrun M.H."/>
            <person name="Dickman M."/>
        </authorList>
    </citation>
    <scope>NUCLEOTIDE SEQUENCE [LARGE SCALE GENOMIC DNA]</scope>
    <source>
        <strain evidence="4">T4</strain>
    </source>
</reference>